<organism evidence="2 3">
    <name type="scientific">Sphingomonas colocasiae</name>
    <dbReference type="NCBI Taxonomy" id="1848973"/>
    <lineage>
        <taxon>Bacteria</taxon>
        <taxon>Pseudomonadati</taxon>
        <taxon>Pseudomonadota</taxon>
        <taxon>Alphaproteobacteria</taxon>
        <taxon>Sphingomonadales</taxon>
        <taxon>Sphingomonadaceae</taxon>
        <taxon>Sphingomonas</taxon>
    </lineage>
</organism>
<dbReference type="InterPro" id="IPR043502">
    <property type="entry name" value="DNA/RNA_pol_sf"/>
</dbReference>
<dbReference type="InterPro" id="IPR000477">
    <property type="entry name" value="RT_dom"/>
</dbReference>
<dbReference type="Proteomes" id="UP000706039">
    <property type="component" value="Unassembled WGS sequence"/>
</dbReference>
<proteinExistence type="predicted"/>
<dbReference type="SUPFAM" id="SSF56672">
    <property type="entry name" value="DNA/RNA polymerases"/>
    <property type="match status" value="1"/>
</dbReference>
<sequence length="406" mass="45958">MRDQYQRCGEEARRHLGRIALASRHSDGLMGKRFGRDAVDHLFRHAGLKAYFHTQRRKVSDKRANFAHILRRAGEIDLFAATSAELFPLAIPKKRGGHRCVYRVPIEMQLAHCVLKAIVFAAHEISQSQYCWHGRAGHHGCVTAIADHLRRNSGLRFVVRGDISGAFSAVSTDVIRNLGIMPEEVFEHRFNPSNLKIFNPYRERSMESDTQRHHRYLDVEEMTEGRGLQGLLEGGASSSALFAMIIDDVNKEWNSQFGQLFGYADDFLVVCATSEQAEEAQENLASKLATHHAGPFHLRTDIYDIQEGFDMLGYNIHRRPCGRLRIGPAGPAFDRIFRELSEEVDGIEVRFVQPGGDGVDGRMSRIALNHRIRDILARYPSMSIFDRLDCRGLLVSQMDFDTIVIG</sequence>
<reference evidence="2 3" key="1">
    <citation type="submission" date="2021-08" db="EMBL/GenBank/DDBJ databases">
        <authorList>
            <person name="Tuo L."/>
        </authorList>
    </citation>
    <scope>NUCLEOTIDE SEQUENCE [LARGE SCALE GENOMIC DNA]</scope>
    <source>
        <strain evidence="2 3">JCM 31229</strain>
    </source>
</reference>
<comment type="caution">
    <text evidence="2">The sequence shown here is derived from an EMBL/GenBank/DDBJ whole genome shotgun (WGS) entry which is preliminary data.</text>
</comment>
<evidence type="ECO:0000313" key="2">
    <source>
        <dbReference type="EMBL" id="MBY8821042.1"/>
    </source>
</evidence>
<dbReference type="RefSeq" id="WP_222988132.1">
    <property type="nucleotide sequence ID" value="NZ_JAINVV010000001.1"/>
</dbReference>
<gene>
    <name evidence="2" type="ORF">K7G82_01985</name>
</gene>
<dbReference type="EMBL" id="JAINVV010000001">
    <property type="protein sequence ID" value="MBY8821042.1"/>
    <property type="molecule type" value="Genomic_DNA"/>
</dbReference>
<evidence type="ECO:0000259" key="1">
    <source>
        <dbReference type="Pfam" id="PF00078"/>
    </source>
</evidence>
<protein>
    <recommendedName>
        <fullName evidence="1">Reverse transcriptase domain-containing protein</fullName>
    </recommendedName>
</protein>
<name>A0ABS7PKM7_9SPHN</name>
<accession>A0ABS7PKM7</accession>
<evidence type="ECO:0000313" key="3">
    <source>
        <dbReference type="Proteomes" id="UP000706039"/>
    </source>
</evidence>
<keyword evidence="3" id="KW-1185">Reference proteome</keyword>
<feature type="domain" description="Reverse transcriptase" evidence="1">
    <location>
        <begin position="92"/>
        <end position="293"/>
    </location>
</feature>
<dbReference type="Pfam" id="PF00078">
    <property type="entry name" value="RVT_1"/>
    <property type="match status" value="1"/>
</dbReference>